<dbReference type="EMBL" id="KQ982189">
    <property type="protein sequence ID" value="KYQ59130.1"/>
    <property type="molecule type" value="Genomic_DNA"/>
</dbReference>
<evidence type="ECO:0000313" key="2">
    <source>
        <dbReference type="Proteomes" id="UP000075809"/>
    </source>
</evidence>
<proteinExistence type="predicted"/>
<protein>
    <submittedName>
        <fullName evidence="1">Uncharacterized protein</fullName>
    </submittedName>
</protein>
<dbReference type="AlphaFoldDB" id="A0A151XFR6"/>
<accession>A0A151XFR6</accession>
<name>A0A151XFR6_9HYME</name>
<organism evidence="1 2">
    <name type="scientific">Mycetomoellerius zeteki</name>
    <dbReference type="NCBI Taxonomy" id="64791"/>
    <lineage>
        <taxon>Eukaryota</taxon>
        <taxon>Metazoa</taxon>
        <taxon>Ecdysozoa</taxon>
        <taxon>Arthropoda</taxon>
        <taxon>Hexapoda</taxon>
        <taxon>Insecta</taxon>
        <taxon>Pterygota</taxon>
        <taxon>Neoptera</taxon>
        <taxon>Endopterygota</taxon>
        <taxon>Hymenoptera</taxon>
        <taxon>Apocrita</taxon>
        <taxon>Aculeata</taxon>
        <taxon>Formicoidea</taxon>
        <taxon>Formicidae</taxon>
        <taxon>Myrmicinae</taxon>
        <taxon>Mycetomoellerius</taxon>
    </lineage>
</organism>
<keyword evidence="2" id="KW-1185">Reference proteome</keyword>
<evidence type="ECO:0000313" key="1">
    <source>
        <dbReference type="EMBL" id="KYQ59130.1"/>
    </source>
</evidence>
<gene>
    <name evidence="1" type="ORF">ALC60_01858</name>
</gene>
<reference evidence="1 2" key="1">
    <citation type="submission" date="2015-09" db="EMBL/GenBank/DDBJ databases">
        <title>Trachymyrmex zeteki WGS genome.</title>
        <authorList>
            <person name="Nygaard S."/>
            <person name="Hu H."/>
            <person name="Boomsma J."/>
            <person name="Zhang G."/>
        </authorList>
    </citation>
    <scope>NUCLEOTIDE SEQUENCE [LARGE SCALE GENOMIC DNA]</scope>
    <source>
        <strain evidence="1">Tzet28-1</strain>
        <tissue evidence="1">Whole body</tissue>
    </source>
</reference>
<sequence>MVYADLECTLEKKWTWKYPATHTSTTVYIVAQLSAGTFDVSVGQNEVRMRESKLPSVNLAFL</sequence>
<dbReference type="Proteomes" id="UP000075809">
    <property type="component" value="Unassembled WGS sequence"/>
</dbReference>